<dbReference type="EMBL" id="APNK01000004">
    <property type="protein sequence ID" value="KEZ78467.1"/>
    <property type="molecule type" value="Genomic_DNA"/>
</dbReference>
<sequence>MARLILIICAIGLVWLLLRRALPRREADDRPGKREQYTPTVRCHICGAYLDRRLARRDQTGYCCQSHDDNA</sequence>
<dbReference type="STRING" id="1304275.C41B8_04526"/>
<protein>
    <submittedName>
        <fullName evidence="1">Uncharacterized protein</fullName>
    </submittedName>
</protein>
<name>A0A084IP33_SALHC</name>
<evidence type="ECO:0000313" key="1">
    <source>
        <dbReference type="EMBL" id="KEZ78467.1"/>
    </source>
</evidence>
<dbReference type="RefSeq" id="WP_037334705.1">
    <property type="nucleotide sequence ID" value="NZ_APNK01000004.1"/>
</dbReference>
<dbReference type="AlphaFoldDB" id="A0A084IP33"/>
<keyword evidence="2" id="KW-1185">Reference proteome</keyword>
<accession>A0A084IP33</accession>
<dbReference type="Proteomes" id="UP000028302">
    <property type="component" value="Unassembled WGS sequence"/>
</dbReference>
<gene>
    <name evidence="1" type="ORF">C41B8_04526</name>
</gene>
<dbReference type="OrthoDB" id="9814432at2"/>
<evidence type="ECO:0000313" key="2">
    <source>
        <dbReference type="Proteomes" id="UP000028302"/>
    </source>
</evidence>
<organism evidence="1 2">
    <name type="scientific">Salinisphaera hydrothermalis (strain C41B8)</name>
    <dbReference type="NCBI Taxonomy" id="1304275"/>
    <lineage>
        <taxon>Bacteria</taxon>
        <taxon>Pseudomonadati</taxon>
        <taxon>Pseudomonadota</taxon>
        <taxon>Gammaproteobacteria</taxon>
        <taxon>Salinisphaerales</taxon>
        <taxon>Salinisphaeraceae</taxon>
        <taxon>Salinisphaera</taxon>
    </lineage>
</organism>
<comment type="caution">
    <text evidence="1">The sequence shown here is derived from an EMBL/GenBank/DDBJ whole genome shotgun (WGS) entry which is preliminary data.</text>
</comment>
<proteinExistence type="predicted"/>
<reference evidence="1 2" key="1">
    <citation type="submission" date="2013-03" db="EMBL/GenBank/DDBJ databases">
        <title>Salinisphaera hydrothermalis C41B8 Genome Sequencing.</title>
        <authorList>
            <person name="Li C."/>
            <person name="Lai Q."/>
            <person name="Shao Z."/>
        </authorList>
    </citation>
    <scope>NUCLEOTIDE SEQUENCE [LARGE SCALE GENOMIC DNA]</scope>
    <source>
        <strain evidence="1 2">C41B8</strain>
    </source>
</reference>